<keyword evidence="2" id="KW-0732">Signal</keyword>
<feature type="compositionally biased region" description="Basic residues" evidence="1">
    <location>
        <begin position="61"/>
        <end position="77"/>
    </location>
</feature>
<feature type="region of interest" description="Disordered" evidence="1">
    <location>
        <begin position="59"/>
        <end position="84"/>
    </location>
</feature>
<dbReference type="Proteomes" id="UP000054097">
    <property type="component" value="Unassembled WGS sequence"/>
</dbReference>
<feature type="chain" id="PRO_5002161532" evidence="2">
    <location>
        <begin position="23"/>
        <end position="84"/>
    </location>
</feature>
<dbReference type="AlphaFoldDB" id="A0A0C3B2J1"/>
<keyword evidence="4" id="KW-1185">Reference proteome</keyword>
<reference evidence="4" key="2">
    <citation type="submission" date="2015-01" db="EMBL/GenBank/DDBJ databases">
        <title>Evolutionary Origins and Diversification of the Mycorrhizal Mutualists.</title>
        <authorList>
            <consortium name="DOE Joint Genome Institute"/>
            <consortium name="Mycorrhizal Genomics Consortium"/>
            <person name="Kohler A."/>
            <person name="Kuo A."/>
            <person name="Nagy L.G."/>
            <person name="Floudas D."/>
            <person name="Copeland A."/>
            <person name="Barry K.W."/>
            <person name="Cichocki N."/>
            <person name="Veneault-Fourrey C."/>
            <person name="LaButti K."/>
            <person name="Lindquist E.A."/>
            <person name="Lipzen A."/>
            <person name="Lundell T."/>
            <person name="Morin E."/>
            <person name="Murat C."/>
            <person name="Riley R."/>
            <person name="Ohm R."/>
            <person name="Sun H."/>
            <person name="Tunlid A."/>
            <person name="Henrissat B."/>
            <person name="Grigoriev I.V."/>
            <person name="Hibbett D.S."/>
            <person name="Martin F."/>
        </authorList>
    </citation>
    <scope>NUCLEOTIDE SEQUENCE [LARGE SCALE GENOMIC DNA]</scope>
    <source>
        <strain evidence="4">MAFF 305830</strain>
    </source>
</reference>
<evidence type="ECO:0000313" key="4">
    <source>
        <dbReference type="Proteomes" id="UP000054097"/>
    </source>
</evidence>
<dbReference type="HOGENOM" id="CLU_2528880_0_0_1"/>
<sequence length="84" mass="8867">MRFTTTTIILALVAFTSSQAFAAALPAHGESVAALQPSGHDRTRKSLETRGIEILEERGRIRVPPKGRKGGGGRGRRGVGSQGI</sequence>
<evidence type="ECO:0000256" key="2">
    <source>
        <dbReference type="SAM" id="SignalP"/>
    </source>
</evidence>
<name>A0A0C3B2J1_SERVB</name>
<dbReference type="EMBL" id="KN824312">
    <property type="protein sequence ID" value="KIM25731.1"/>
    <property type="molecule type" value="Genomic_DNA"/>
</dbReference>
<evidence type="ECO:0000313" key="3">
    <source>
        <dbReference type="EMBL" id="KIM25731.1"/>
    </source>
</evidence>
<reference evidence="3 4" key="1">
    <citation type="submission" date="2014-04" db="EMBL/GenBank/DDBJ databases">
        <authorList>
            <consortium name="DOE Joint Genome Institute"/>
            <person name="Kuo A."/>
            <person name="Zuccaro A."/>
            <person name="Kohler A."/>
            <person name="Nagy L.G."/>
            <person name="Floudas D."/>
            <person name="Copeland A."/>
            <person name="Barry K.W."/>
            <person name="Cichocki N."/>
            <person name="Veneault-Fourrey C."/>
            <person name="LaButti K."/>
            <person name="Lindquist E.A."/>
            <person name="Lipzen A."/>
            <person name="Lundell T."/>
            <person name="Morin E."/>
            <person name="Murat C."/>
            <person name="Sun H."/>
            <person name="Tunlid A."/>
            <person name="Henrissat B."/>
            <person name="Grigoriev I.V."/>
            <person name="Hibbett D.S."/>
            <person name="Martin F."/>
            <person name="Nordberg H.P."/>
            <person name="Cantor M.N."/>
            <person name="Hua S.X."/>
        </authorList>
    </citation>
    <scope>NUCLEOTIDE SEQUENCE [LARGE SCALE GENOMIC DNA]</scope>
    <source>
        <strain evidence="3 4">MAFF 305830</strain>
    </source>
</reference>
<gene>
    <name evidence="3" type="ORF">M408DRAFT_206873</name>
</gene>
<accession>A0A0C3B2J1</accession>
<proteinExistence type="predicted"/>
<protein>
    <submittedName>
        <fullName evidence="3">Uncharacterized protein</fullName>
    </submittedName>
</protein>
<organism evidence="3 4">
    <name type="scientific">Serendipita vermifera MAFF 305830</name>
    <dbReference type="NCBI Taxonomy" id="933852"/>
    <lineage>
        <taxon>Eukaryota</taxon>
        <taxon>Fungi</taxon>
        <taxon>Dikarya</taxon>
        <taxon>Basidiomycota</taxon>
        <taxon>Agaricomycotina</taxon>
        <taxon>Agaricomycetes</taxon>
        <taxon>Sebacinales</taxon>
        <taxon>Serendipitaceae</taxon>
        <taxon>Serendipita</taxon>
    </lineage>
</organism>
<feature type="signal peptide" evidence="2">
    <location>
        <begin position="1"/>
        <end position="22"/>
    </location>
</feature>
<evidence type="ECO:0000256" key="1">
    <source>
        <dbReference type="SAM" id="MobiDB-lite"/>
    </source>
</evidence>